<proteinExistence type="predicted"/>
<evidence type="ECO:0000313" key="3">
    <source>
        <dbReference type="Proteomes" id="UP001342631"/>
    </source>
</evidence>
<dbReference type="Proteomes" id="UP001342631">
    <property type="component" value="Unassembled WGS sequence"/>
</dbReference>
<evidence type="ECO:0000256" key="1">
    <source>
        <dbReference type="SAM" id="MobiDB-lite"/>
    </source>
</evidence>
<name>A0ABQ6QWT1_9BACT</name>
<feature type="compositionally biased region" description="Low complexity" evidence="1">
    <location>
        <begin position="30"/>
        <end position="41"/>
    </location>
</feature>
<sequence length="230" mass="24394">MPDGDQDGGECDEEGQQARAGHVRTDITKAACGPPSSGGAALVSRGPTPQLWGMRIARVLTVAALLAGGSAVAKRDETVELRTPRTTVRATVDAQGLQGPDLRLQLSDTALKGQAFQRPVDLKLSDQRIQGTVDQKPVDLTVRERPGVVEALGTFAGQPSSLTLSPDELTGSVGPCGYNLIIERDRKHYRGTRACGNERENDVYVAIPRALEKEPASGRIAALSVLLSHP</sequence>
<keyword evidence="3" id="KW-1185">Reference proteome</keyword>
<organism evidence="2 3">
    <name type="scientific">Corallococcus caeni</name>
    <dbReference type="NCBI Taxonomy" id="3082388"/>
    <lineage>
        <taxon>Bacteria</taxon>
        <taxon>Pseudomonadati</taxon>
        <taxon>Myxococcota</taxon>
        <taxon>Myxococcia</taxon>
        <taxon>Myxococcales</taxon>
        <taxon>Cystobacterineae</taxon>
        <taxon>Myxococcaceae</taxon>
        <taxon>Corallococcus</taxon>
    </lineage>
</organism>
<dbReference type="EMBL" id="BTTX01000004">
    <property type="protein sequence ID" value="GMU08483.1"/>
    <property type="molecule type" value="Genomic_DNA"/>
</dbReference>
<accession>A0ABQ6QWT1</accession>
<gene>
    <name evidence="2" type="ORF">ASNO1_47360</name>
</gene>
<feature type="compositionally biased region" description="Acidic residues" evidence="1">
    <location>
        <begin position="1"/>
        <end position="15"/>
    </location>
</feature>
<comment type="caution">
    <text evidence="2">The sequence shown here is derived from an EMBL/GenBank/DDBJ whole genome shotgun (WGS) entry which is preliminary data.</text>
</comment>
<feature type="region of interest" description="Disordered" evidence="1">
    <location>
        <begin position="1"/>
        <end position="44"/>
    </location>
</feature>
<evidence type="ECO:0000313" key="2">
    <source>
        <dbReference type="EMBL" id="GMU08483.1"/>
    </source>
</evidence>
<reference evidence="2 3" key="1">
    <citation type="journal article" date="2024" name="Arch. Microbiol.">
        <title>Corallococcus caeni sp. nov., a novel myxobacterium isolated from activated sludge.</title>
        <authorList>
            <person name="Tomita S."/>
            <person name="Nakai R."/>
            <person name="Kuroda K."/>
            <person name="Kurashita H."/>
            <person name="Hatamoto M."/>
            <person name="Yamaguchi T."/>
            <person name="Narihiro T."/>
        </authorList>
    </citation>
    <scope>NUCLEOTIDE SEQUENCE [LARGE SCALE GENOMIC DNA]</scope>
    <source>
        <strain evidence="2 3">NO1</strain>
    </source>
</reference>
<protein>
    <submittedName>
        <fullName evidence="2">Uncharacterized protein</fullName>
    </submittedName>
</protein>